<dbReference type="GO" id="GO:0015562">
    <property type="term" value="F:efflux transmembrane transporter activity"/>
    <property type="evidence" value="ECO:0007669"/>
    <property type="project" value="InterPro"/>
</dbReference>
<feature type="signal peptide" evidence="2">
    <location>
        <begin position="1"/>
        <end position="25"/>
    </location>
</feature>
<evidence type="ECO:0000313" key="3">
    <source>
        <dbReference type="EMBL" id="GBG14769.1"/>
    </source>
</evidence>
<reference evidence="3 4" key="1">
    <citation type="journal article" date="2018" name="Environ. Microbiol.">
        <title>Isolation and genomic characterization of Novimethylophilus kurashikiensis gen. nov. sp. nov., a new lanthanide-dependent methylotrophic species of Methylophilaceae.</title>
        <authorList>
            <person name="Lv H."/>
            <person name="Sahin N."/>
            <person name="Tani A."/>
        </authorList>
    </citation>
    <scope>NUCLEOTIDE SEQUENCE [LARGE SCALE GENOMIC DNA]</scope>
    <source>
        <strain evidence="3 4">La2-4</strain>
    </source>
</reference>
<dbReference type="Proteomes" id="UP000245081">
    <property type="component" value="Unassembled WGS sequence"/>
</dbReference>
<sequence length="458" mass="51158">MASSKFTRKKTLLALALPLVLGGCATLSKDGGLDSVQRTTQERIGKDVQWARTAQEQEKLADRVNDLLKQQPLSADNAVQVALLNNKGLQSRFNDLGISEADLLQASELPNPSFSMLYASHNGEYKIEQSLTFNIFSLVTMPMAREVEQRRFEQTKRLATIDVLRLAADTRKAYYNAIAAEQSVAYSEQVQRAAEASAELAKKMVEAGNFSARDHAREQAFYAEAAAQQARARQQAVATREQLVRLMGLWGEQTSFKLPERLPDLPAAPTDQPDIEAKAMQQRIDLQALKQDIDALAKNLGLAKTTRFINVLEFGPARVLEGKRSDPYKKGVTISFELPIFDFGTAKVAKAEAIYMQSFNRAAEAAVNARSEVRESYYNYRSSYDLAKHYRDEIVPLRKRISDENMMRYNGMLISAFELLSDAQSQIASVNSYIEALRDFWVAQANLDMAMTGKLSAN</sequence>
<organism evidence="3 4">
    <name type="scientific">Novimethylophilus kurashikiensis</name>
    <dbReference type="NCBI Taxonomy" id="1825523"/>
    <lineage>
        <taxon>Bacteria</taxon>
        <taxon>Pseudomonadati</taxon>
        <taxon>Pseudomonadota</taxon>
        <taxon>Betaproteobacteria</taxon>
        <taxon>Nitrosomonadales</taxon>
        <taxon>Methylophilaceae</taxon>
        <taxon>Novimethylophilus</taxon>
    </lineage>
</organism>
<dbReference type="RefSeq" id="WP_109015944.1">
    <property type="nucleotide sequence ID" value="NZ_BDOQ01000009.1"/>
</dbReference>
<accession>A0A2R5FAB8</accession>
<dbReference type="EMBL" id="BDOQ01000009">
    <property type="protein sequence ID" value="GBG14769.1"/>
    <property type="molecule type" value="Genomic_DNA"/>
</dbReference>
<dbReference type="InterPro" id="IPR010131">
    <property type="entry name" value="MdtP/NodT-like"/>
</dbReference>
<evidence type="ECO:0000313" key="4">
    <source>
        <dbReference type="Proteomes" id="UP000245081"/>
    </source>
</evidence>
<feature type="chain" id="PRO_5015363091" evidence="2">
    <location>
        <begin position="26"/>
        <end position="458"/>
    </location>
</feature>
<dbReference type="PANTHER" id="PTHR30203:SF24">
    <property type="entry name" value="BLR4935 PROTEIN"/>
    <property type="match status" value="1"/>
</dbReference>
<dbReference type="PANTHER" id="PTHR30203">
    <property type="entry name" value="OUTER MEMBRANE CATION EFFLUX PROTEIN"/>
    <property type="match status" value="1"/>
</dbReference>
<name>A0A2R5FAB8_9PROT</name>
<evidence type="ECO:0000256" key="1">
    <source>
        <dbReference type="SAM" id="Coils"/>
    </source>
</evidence>
<gene>
    <name evidence="3" type="ORF">NMK_2370</name>
</gene>
<keyword evidence="4" id="KW-1185">Reference proteome</keyword>
<feature type="coiled-coil region" evidence="1">
    <location>
        <begin position="279"/>
        <end position="306"/>
    </location>
</feature>
<protein>
    <submittedName>
        <fullName evidence="3">RND transporter</fullName>
    </submittedName>
</protein>
<keyword evidence="1" id="KW-0175">Coiled coil</keyword>
<evidence type="ECO:0000256" key="2">
    <source>
        <dbReference type="SAM" id="SignalP"/>
    </source>
</evidence>
<dbReference type="PROSITE" id="PS51257">
    <property type="entry name" value="PROKAR_LIPOPROTEIN"/>
    <property type="match status" value="1"/>
</dbReference>
<dbReference type="SUPFAM" id="SSF56954">
    <property type="entry name" value="Outer membrane efflux proteins (OEP)"/>
    <property type="match status" value="1"/>
</dbReference>
<comment type="caution">
    <text evidence="3">The sequence shown here is derived from an EMBL/GenBank/DDBJ whole genome shotgun (WGS) entry which is preliminary data.</text>
</comment>
<dbReference type="OrthoDB" id="8554634at2"/>
<dbReference type="AlphaFoldDB" id="A0A2R5FAB8"/>
<proteinExistence type="predicted"/>
<keyword evidence="2" id="KW-0732">Signal</keyword>
<dbReference type="Gene3D" id="1.20.1600.10">
    <property type="entry name" value="Outer membrane efflux proteins (OEP)"/>
    <property type="match status" value="1"/>
</dbReference>